<dbReference type="GO" id="GO:0003824">
    <property type="term" value="F:catalytic activity"/>
    <property type="evidence" value="ECO:0007669"/>
    <property type="project" value="InterPro"/>
</dbReference>
<reference evidence="8" key="1">
    <citation type="submission" date="2020-08" db="EMBL/GenBank/DDBJ databases">
        <title>Genome public.</title>
        <authorList>
            <person name="Liu C."/>
            <person name="Sun Q."/>
        </authorList>
    </citation>
    <scope>NUCLEOTIDE SEQUENCE</scope>
    <source>
        <strain evidence="8">BX21</strain>
    </source>
</reference>
<dbReference type="Gene3D" id="3.40.50.280">
    <property type="entry name" value="Cobalamin-binding domain"/>
    <property type="match status" value="1"/>
</dbReference>
<dbReference type="SFLD" id="SFLDG01082">
    <property type="entry name" value="B12-binding_domain_containing"/>
    <property type="match status" value="1"/>
</dbReference>
<dbReference type="InterPro" id="IPR006158">
    <property type="entry name" value="Cobalamin-bd"/>
</dbReference>
<evidence type="ECO:0000313" key="8">
    <source>
        <dbReference type="EMBL" id="MBC8589297.1"/>
    </source>
</evidence>
<dbReference type="InterPro" id="IPR007197">
    <property type="entry name" value="rSAM"/>
</dbReference>
<dbReference type="PANTHER" id="PTHR43409:SF16">
    <property type="entry name" value="SLR0320 PROTEIN"/>
    <property type="match status" value="1"/>
</dbReference>
<dbReference type="PANTHER" id="PTHR43409">
    <property type="entry name" value="ANAEROBIC MAGNESIUM-PROTOPORPHYRIN IX MONOMETHYL ESTER CYCLASE-RELATED"/>
    <property type="match status" value="1"/>
</dbReference>
<dbReference type="RefSeq" id="WP_262430762.1">
    <property type="nucleotide sequence ID" value="NZ_JACRTG010000034.1"/>
</dbReference>
<dbReference type="SMART" id="SM00729">
    <property type="entry name" value="Elp3"/>
    <property type="match status" value="1"/>
</dbReference>
<evidence type="ECO:0000259" key="6">
    <source>
        <dbReference type="PROSITE" id="PS51332"/>
    </source>
</evidence>
<dbReference type="InterPro" id="IPR058240">
    <property type="entry name" value="rSAM_sf"/>
</dbReference>
<dbReference type="PROSITE" id="PS51332">
    <property type="entry name" value="B12_BINDING"/>
    <property type="match status" value="1"/>
</dbReference>
<dbReference type="InterPro" id="IPR036724">
    <property type="entry name" value="Cobalamin-bd_sf"/>
</dbReference>
<organism evidence="8 9">
    <name type="scientific">Paratissierella segnis</name>
    <dbReference type="NCBI Taxonomy" id="2763679"/>
    <lineage>
        <taxon>Bacteria</taxon>
        <taxon>Bacillati</taxon>
        <taxon>Bacillota</taxon>
        <taxon>Tissierellia</taxon>
        <taxon>Tissierellales</taxon>
        <taxon>Tissierellaceae</taxon>
        <taxon>Paratissierella</taxon>
    </lineage>
</organism>
<feature type="domain" description="B12-binding" evidence="6">
    <location>
        <begin position="1"/>
        <end position="133"/>
    </location>
</feature>
<dbReference type="GO" id="GO:0046872">
    <property type="term" value="F:metal ion binding"/>
    <property type="evidence" value="ECO:0007669"/>
    <property type="project" value="UniProtKB-KW"/>
</dbReference>
<dbReference type="SUPFAM" id="SSF102114">
    <property type="entry name" value="Radical SAM enzymes"/>
    <property type="match status" value="1"/>
</dbReference>
<evidence type="ECO:0000256" key="5">
    <source>
        <dbReference type="ARBA" id="ARBA00023014"/>
    </source>
</evidence>
<dbReference type="AlphaFoldDB" id="A0A926EZJ7"/>
<accession>A0A926EZJ7</accession>
<keyword evidence="5" id="KW-0411">Iron-sulfur</keyword>
<dbReference type="InterPro" id="IPR051198">
    <property type="entry name" value="BchE-like"/>
</dbReference>
<gene>
    <name evidence="8" type="ORF">H8707_13840</name>
</gene>
<dbReference type="GO" id="GO:0051539">
    <property type="term" value="F:4 iron, 4 sulfur cluster binding"/>
    <property type="evidence" value="ECO:0007669"/>
    <property type="project" value="UniProtKB-KW"/>
</dbReference>
<evidence type="ECO:0000313" key="9">
    <source>
        <dbReference type="Proteomes" id="UP000601171"/>
    </source>
</evidence>
<evidence type="ECO:0000256" key="2">
    <source>
        <dbReference type="ARBA" id="ARBA00022691"/>
    </source>
</evidence>
<evidence type="ECO:0000259" key="7">
    <source>
        <dbReference type="PROSITE" id="PS51918"/>
    </source>
</evidence>
<dbReference type="InterPro" id="IPR025288">
    <property type="entry name" value="DUF4080"/>
</dbReference>
<keyword evidence="3" id="KW-0479">Metal-binding</keyword>
<evidence type="ECO:0000256" key="1">
    <source>
        <dbReference type="ARBA" id="ARBA00001966"/>
    </source>
</evidence>
<dbReference type="InterPro" id="IPR034466">
    <property type="entry name" value="Methyltransferase_Class_B"/>
</dbReference>
<dbReference type="SFLD" id="SFLDG01123">
    <property type="entry name" value="methyltransferase_(Class_B)"/>
    <property type="match status" value="1"/>
</dbReference>
<dbReference type="InterPro" id="IPR023404">
    <property type="entry name" value="rSAM_horseshoe"/>
</dbReference>
<proteinExistence type="predicted"/>
<keyword evidence="9" id="KW-1185">Reference proteome</keyword>
<dbReference type="GO" id="GO:0031419">
    <property type="term" value="F:cobalamin binding"/>
    <property type="evidence" value="ECO:0007669"/>
    <property type="project" value="InterPro"/>
</dbReference>
<dbReference type="SFLD" id="SFLDS00029">
    <property type="entry name" value="Radical_SAM"/>
    <property type="match status" value="1"/>
</dbReference>
<comment type="cofactor">
    <cofactor evidence="1">
        <name>[4Fe-4S] cluster</name>
        <dbReference type="ChEBI" id="CHEBI:49883"/>
    </cofactor>
</comment>
<dbReference type="Proteomes" id="UP000601171">
    <property type="component" value="Unassembled WGS sequence"/>
</dbReference>
<dbReference type="PROSITE" id="PS51918">
    <property type="entry name" value="RADICAL_SAM"/>
    <property type="match status" value="1"/>
</dbReference>
<comment type="caution">
    <text evidence="8">The sequence shown here is derived from an EMBL/GenBank/DDBJ whole genome shotgun (WGS) entry which is preliminary data.</text>
</comment>
<evidence type="ECO:0000256" key="3">
    <source>
        <dbReference type="ARBA" id="ARBA00022723"/>
    </source>
</evidence>
<dbReference type="CDD" id="cd02068">
    <property type="entry name" value="radical_SAM_B12_BD"/>
    <property type="match status" value="1"/>
</dbReference>
<dbReference type="Pfam" id="PF04055">
    <property type="entry name" value="Radical_SAM"/>
    <property type="match status" value="1"/>
</dbReference>
<evidence type="ECO:0000256" key="4">
    <source>
        <dbReference type="ARBA" id="ARBA00023004"/>
    </source>
</evidence>
<dbReference type="Gene3D" id="3.80.30.20">
    <property type="entry name" value="tm_1862 like domain"/>
    <property type="match status" value="1"/>
</dbReference>
<dbReference type="Pfam" id="PF02310">
    <property type="entry name" value="B12-binding"/>
    <property type="match status" value="1"/>
</dbReference>
<dbReference type="SUPFAM" id="SSF52242">
    <property type="entry name" value="Cobalamin (vitamin B12)-binding domain"/>
    <property type="match status" value="1"/>
</dbReference>
<sequence length="587" mass="69625">MRIILATLNSKFIHSNLAIRYLKSYTENINPIEIKEFTINQNIDFIVSEIYKMRPDILGFSTYIWNLEETLQVAETIKMVNPDTKILLGGPEVSFDGEYLLNKYSYIDYIIYGEGEESFKELIELSISGGNFKDILGLIYREDKIIKNPPRPLIKDLDTIPSPYRNISNEFDNKIVYYESSRGCPFNCEFCLSSTIKGVRYFSLDRIKEDLKILIESKVRQVKFVDRTFNANKRQAIEIMKYIIEEDPEDINFHFEITAHLIDEEMLQFLRKPKEGLFQFEIGVQSTNEETIDAVGRVTDFEELKRISKTIKSFRNIHQHLDLIAGLPYENYDSFKKSFNDVYGIKPEKLQLGFLKLLKGSGLRLNEKKYGYKYLDKPPYEVLENNYINYTDIIKLKAIEDLVDKYYNEEYFSNSLEFIIKNFYDTPFDFYEDFSIYWEDNGFFKVAKKRSDLYQILLDFYLARMFSSSELFEELLKYDYIKNNKNMEYPKTNIENKNMISQKYIHEILKDERIIDNYLKRYKGIPTKKIIKNIIIEGFNYDVMKVIAENYKVTNKKDMTYILFDFTHGKLVKCNTFDISKIVKELI</sequence>
<keyword evidence="4" id="KW-0408">Iron</keyword>
<keyword evidence="2" id="KW-0949">S-adenosyl-L-methionine</keyword>
<protein>
    <submittedName>
        <fullName evidence="8">B12-binding domain-containing radical SAM protein</fullName>
    </submittedName>
</protein>
<feature type="domain" description="Radical SAM core" evidence="7">
    <location>
        <begin position="170"/>
        <end position="400"/>
    </location>
</feature>
<dbReference type="InterPro" id="IPR006638">
    <property type="entry name" value="Elp3/MiaA/NifB-like_rSAM"/>
</dbReference>
<dbReference type="EMBL" id="JACRTG010000034">
    <property type="protein sequence ID" value="MBC8589297.1"/>
    <property type="molecule type" value="Genomic_DNA"/>
</dbReference>
<dbReference type="Pfam" id="PF13311">
    <property type="entry name" value="DUF4080"/>
    <property type="match status" value="1"/>
</dbReference>
<dbReference type="CDD" id="cd01335">
    <property type="entry name" value="Radical_SAM"/>
    <property type="match status" value="1"/>
</dbReference>
<name>A0A926EZJ7_9FIRM</name>
<dbReference type="GO" id="GO:0005829">
    <property type="term" value="C:cytosol"/>
    <property type="evidence" value="ECO:0007669"/>
    <property type="project" value="TreeGrafter"/>
</dbReference>